<dbReference type="Gene3D" id="3.20.20.190">
    <property type="entry name" value="Phosphatidylinositol (PI) phosphodiesterase"/>
    <property type="match status" value="1"/>
</dbReference>
<dbReference type="RefSeq" id="WP_254152860.1">
    <property type="nucleotide sequence ID" value="NZ_JAHESD010000009.1"/>
</dbReference>
<keyword evidence="2" id="KW-1185">Reference proteome</keyword>
<accession>A0ABS5VPW2</accession>
<protein>
    <submittedName>
        <fullName evidence="1">Alkaline phosphatase</fullName>
    </submittedName>
</protein>
<dbReference type="Proteomes" id="UP000772618">
    <property type="component" value="Unassembled WGS sequence"/>
</dbReference>
<evidence type="ECO:0000313" key="1">
    <source>
        <dbReference type="EMBL" id="MBT1702890.1"/>
    </source>
</evidence>
<dbReference type="PROSITE" id="PS51257">
    <property type="entry name" value="PROKAR_LIPOPROTEIN"/>
    <property type="match status" value="1"/>
</dbReference>
<dbReference type="SUPFAM" id="SSF51695">
    <property type="entry name" value="PLC-like phosphodiesterases"/>
    <property type="match status" value="1"/>
</dbReference>
<reference evidence="1 2" key="1">
    <citation type="submission" date="2021-05" db="EMBL/GenBank/DDBJ databases">
        <title>A Polyphasic approach of four new species of the genus Ohtaekwangia: Ohtaekwangia histidinii sp. nov., Ohtaekwangia cretensis sp. nov., Ohtaekwangia indiensis sp. nov., Ohtaekwangia reichenbachii sp. nov. from diverse environment.</title>
        <authorList>
            <person name="Octaviana S."/>
        </authorList>
    </citation>
    <scope>NUCLEOTIDE SEQUENCE [LARGE SCALE GENOMIC DNA]</scope>
    <source>
        <strain evidence="1 2">PWU20</strain>
    </source>
</reference>
<organism evidence="1 2">
    <name type="scientific">Chryseosolibacter indicus</name>
    <dbReference type="NCBI Taxonomy" id="2782351"/>
    <lineage>
        <taxon>Bacteria</taxon>
        <taxon>Pseudomonadati</taxon>
        <taxon>Bacteroidota</taxon>
        <taxon>Cytophagia</taxon>
        <taxon>Cytophagales</taxon>
        <taxon>Chryseotaleaceae</taxon>
        <taxon>Chryseosolibacter</taxon>
    </lineage>
</organism>
<name>A0ABS5VPW2_9BACT</name>
<proteinExistence type="predicted"/>
<dbReference type="InterPro" id="IPR017946">
    <property type="entry name" value="PLC-like_Pdiesterase_TIM-brl"/>
</dbReference>
<gene>
    <name evidence="1" type="ORF">KK060_06345</name>
</gene>
<dbReference type="EMBL" id="JAHESD010000009">
    <property type="protein sequence ID" value="MBT1702890.1"/>
    <property type="molecule type" value="Genomic_DNA"/>
</dbReference>
<sequence>MRIYLLIFICCFIFVFGCSRSYNNSNIHSHNDYEKDLPFYNAYNFQVGSIEADIFLENGALLVAHTKEEIDSSKTLAKLYLEPLANEIKKNRGNIYSEKDKALILLIDLKTEGDSTLRALVNQFQSFPVLTNNKNLSIIISGNVPDTSRWKSYPEYMSFDGRPGNVYAQEHLSRIGLISDNFMKYCATKDDSSIEINIEQIKKAINKSKNLQKKFRFWATKDDEKTWKFLIDHQVDLIGTDHVEELANFLQSLH</sequence>
<evidence type="ECO:0000313" key="2">
    <source>
        <dbReference type="Proteomes" id="UP000772618"/>
    </source>
</evidence>
<comment type="caution">
    <text evidence="1">The sequence shown here is derived from an EMBL/GenBank/DDBJ whole genome shotgun (WGS) entry which is preliminary data.</text>
</comment>